<keyword evidence="2" id="KW-1133">Transmembrane helix</keyword>
<accession>A0A084R2P6</accession>
<evidence type="ECO:0000256" key="2">
    <source>
        <dbReference type="SAM" id="Phobius"/>
    </source>
</evidence>
<feature type="compositionally biased region" description="Basic and acidic residues" evidence="1">
    <location>
        <begin position="101"/>
        <end position="112"/>
    </location>
</feature>
<name>A0A084R2P6_STAC4</name>
<dbReference type="STRING" id="1283841.A0A084R2P6"/>
<proteinExistence type="predicted"/>
<dbReference type="AlphaFoldDB" id="A0A084R2P6"/>
<feature type="compositionally biased region" description="Basic and acidic residues" evidence="1">
    <location>
        <begin position="129"/>
        <end position="138"/>
    </location>
</feature>
<dbReference type="HOGENOM" id="CLU_050102_1_0_1"/>
<feature type="compositionally biased region" description="Basic and acidic residues" evidence="1">
    <location>
        <begin position="238"/>
        <end position="286"/>
    </location>
</feature>
<dbReference type="EMBL" id="KL659196">
    <property type="protein sequence ID" value="KFA70481.1"/>
    <property type="molecule type" value="Genomic_DNA"/>
</dbReference>
<feature type="compositionally biased region" description="Basic and acidic residues" evidence="1">
    <location>
        <begin position="64"/>
        <end position="75"/>
    </location>
</feature>
<feature type="compositionally biased region" description="Low complexity" evidence="1">
    <location>
        <begin position="387"/>
        <end position="400"/>
    </location>
</feature>
<organism evidence="3 4">
    <name type="scientific">Stachybotrys chlorohalonatus (strain IBT 40285)</name>
    <dbReference type="NCBI Taxonomy" id="1283841"/>
    <lineage>
        <taxon>Eukaryota</taxon>
        <taxon>Fungi</taxon>
        <taxon>Dikarya</taxon>
        <taxon>Ascomycota</taxon>
        <taxon>Pezizomycotina</taxon>
        <taxon>Sordariomycetes</taxon>
        <taxon>Hypocreomycetidae</taxon>
        <taxon>Hypocreales</taxon>
        <taxon>Stachybotryaceae</taxon>
        <taxon>Stachybotrys</taxon>
    </lineage>
</organism>
<dbReference type="OMA" id="ENEWTTV"/>
<reference evidence="3 4" key="1">
    <citation type="journal article" date="2014" name="BMC Genomics">
        <title>Comparative genome sequencing reveals chemotype-specific gene clusters in the toxigenic black mold Stachybotrys.</title>
        <authorList>
            <person name="Semeiks J."/>
            <person name="Borek D."/>
            <person name="Otwinowski Z."/>
            <person name="Grishin N.V."/>
        </authorList>
    </citation>
    <scope>NUCLEOTIDE SEQUENCE [LARGE SCALE GENOMIC DNA]</scope>
    <source>
        <strain evidence="3 4">IBT 40285</strain>
    </source>
</reference>
<feature type="compositionally biased region" description="Acidic residues" evidence="1">
    <location>
        <begin position="169"/>
        <end position="187"/>
    </location>
</feature>
<dbReference type="InParanoid" id="A0A084R2P6"/>
<feature type="compositionally biased region" description="Acidic residues" evidence="1">
    <location>
        <begin position="437"/>
        <end position="447"/>
    </location>
</feature>
<keyword evidence="4" id="KW-1185">Reference proteome</keyword>
<gene>
    <name evidence="3" type="ORF">S40285_00574</name>
</gene>
<evidence type="ECO:0000313" key="3">
    <source>
        <dbReference type="EMBL" id="KFA70481.1"/>
    </source>
</evidence>
<protein>
    <submittedName>
        <fullName evidence="3">Uncharacterized protein</fullName>
    </submittedName>
</protein>
<keyword evidence="2" id="KW-0472">Membrane</keyword>
<evidence type="ECO:0000313" key="4">
    <source>
        <dbReference type="Proteomes" id="UP000028524"/>
    </source>
</evidence>
<feature type="compositionally biased region" description="Low complexity" evidence="1">
    <location>
        <begin position="156"/>
        <end position="168"/>
    </location>
</feature>
<sequence length="447" mass="47647">MSDQANSNYLYTVGAYATLIGVGYAVYHVSTQKTKKRTATVQPKVTRAAQPEPRKEDRKKKQRLERFASEPKDASGKLNGESDAGKGSESAWLSNTPSSAKGDDGADNREFAKQLAKAKAGKTFSNKSEGGKQREKSVKQSRANQLSGNAEKKKGASASSSVPAPDSSVDADDDTTGDADVDADADDQQQSPATPAESGAVDVSGVADMLEPAPAAPSILRITDTTSKQKPKVAKAPEAVETKKQRQNRKKAEAAKAERQEAEKERKALEEKQRRQARIAEGRAAKDGSQFVAANGNKSAWTQGAPNGSSTKTSEGDVLHQPLDTFEESGQAAPKSESKAEPRAAAKPQDTWKSSLPSEEEQIELLKDETDEWSTVKTKSSKKSTKKGSSADSSDEAAQSRPAPVAKQPANGSFTSKPAPSQSFGSFSALTTKNEPADEVEEEEWDV</sequence>
<dbReference type="Proteomes" id="UP000028524">
    <property type="component" value="Unassembled WGS sequence"/>
</dbReference>
<dbReference type="OrthoDB" id="4207724at2759"/>
<feature type="region of interest" description="Disordered" evidence="1">
    <location>
        <begin position="33"/>
        <end position="447"/>
    </location>
</feature>
<keyword evidence="2" id="KW-0812">Transmembrane</keyword>
<feature type="compositionally biased region" description="Polar residues" evidence="1">
    <location>
        <begin position="296"/>
        <end position="313"/>
    </location>
</feature>
<feature type="compositionally biased region" description="Polar residues" evidence="1">
    <location>
        <begin position="410"/>
        <end position="434"/>
    </location>
</feature>
<evidence type="ECO:0000256" key="1">
    <source>
        <dbReference type="SAM" id="MobiDB-lite"/>
    </source>
</evidence>
<feature type="transmembrane region" description="Helical" evidence="2">
    <location>
        <begin position="9"/>
        <end position="27"/>
    </location>
</feature>